<keyword evidence="3" id="KW-0547">Nucleotide-binding</keyword>
<evidence type="ECO:0000256" key="4">
    <source>
        <dbReference type="ARBA" id="ARBA00022989"/>
    </source>
</evidence>
<evidence type="ECO:0000256" key="8">
    <source>
        <dbReference type="SAM" id="Phobius"/>
    </source>
</evidence>
<reference evidence="10 11" key="1">
    <citation type="journal article" date="2014" name="Int. J. Syst. Evol. Microbiol.">
        <title>Sneathiella chungangensis sp. nov., isolated from a marine sand, and emended description of the genus Sneathiella.</title>
        <authorList>
            <person name="Siamphan C."/>
            <person name="Kim H."/>
            <person name="Lee J.S."/>
            <person name="Kim W."/>
        </authorList>
    </citation>
    <scope>NUCLEOTIDE SEQUENCE [LARGE SCALE GENOMIC DNA]</scope>
    <source>
        <strain evidence="10 11">KCTC 32476</strain>
    </source>
</reference>
<dbReference type="GO" id="GO:0009190">
    <property type="term" value="P:cyclic nucleotide biosynthetic process"/>
    <property type="evidence" value="ECO:0007669"/>
    <property type="project" value="InterPro"/>
</dbReference>
<comment type="subcellular location">
    <subcellularLocation>
        <location evidence="1">Membrane</location>
    </subcellularLocation>
</comment>
<comment type="caution">
    <text evidence="10">The sequence shown here is derived from an EMBL/GenBank/DDBJ whole genome shotgun (WGS) entry which is preliminary data.</text>
</comment>
<dbReference type="PROSITE" id="PS50125">
    <property type="entry name" value="GUANYLATE_CYCLASE_2"/>
    <property type="match status" value="1"/>
</dbReference>
<accession>A0A845MIZ2</accession>
<feature type="transmembrane region" description="Helical" evidence="8">
    <location>
        <begin position="78"/>
        <end position="97"/>
    </location>
</feature>
<feature type="transmembrane region" description="Helical" evidence="8">
    <location>
        <begin position="159"/>
        <end position="184"/>
    </location>
</feature>
<feature type="transmembrane region" description="Helical" evidence="8">
    <location>
        <begin position="54"/>
        <end position="71"/>
    </location>
</feature>
<dbReference type="EMBL" id="WTVA01000015">
    <property type="protein sequence ID" value="MZR23799.1"/>
    <property type="molecule type" value="Genomic_DNA"/>
</dbReference>
<organism evidence="10 11">
    <name type="scientific">Sneathiella chungangensis</name>
    <dbReference type="NCBI Taxonomy" id="1418234"/>
    <lineage>
        <taxon>Bacteria</taxon>
        <taxon>Pseudomonadati</taxon>
        <taxon>Pseudomonadota</taxon>
        <taxon>Alphaproteobacteria</taxon>
        <taxon>Sneathiellales</taxon>
        <taxon>Sneathiellaceae</taxon>
        <taxon>Sneathiella</taxon>
    </lineage>
</organism>
<gene>
    <name evidence="10" type="ORF">GQF03_15790</name>
</gene>
<evidence type="ECO:0000256" key="2">
    <source>
        <dbReference type="ARBA" id="ARBA00022692"/>
    </source>
</evidence>
<keyword evidence="2 8" id="KW-0812">Transmembrane</keyword>
<dbReference type="SMART" id="SM00044">
    <property type="entry name" value="CYCc"/>
    <property type="match status" value="1"/>
</dbReference>
<keyword evidence="6" id="KW-0456">Lyase</keyword>
<dbReference type="PANTHER" id="PTHR11920">
    <property type="entry name" value="GUANYLYL CYCLASE"/>
    <property type="match status" value="1"/>
</dbReference>
<dbReference type="Proteomes" id="UP000445696">
    <property type="component" value="Unassembled WGS sequence"/>
</dbReference>
<evidence type="ECO:0000256" key="6">
    <source>
        <dbReference type="ARBA" id="ARBA00023239"/>
    </source>
</evidence>
<protein>
    <submittedName>
        <fullName evidence="10">Adenylate/guanylate cyclase domain-containing protein</fullName>
    </submittedName>
</protein>
<dbReference type="GO" id="GO:0035556">
    <property type="term" value="P:intracellular signal transduction"/>
    <property type="evidence" value="ECO:0007669"/>
    <property type="project" value="InterPro"/>
</dbReference>
<evidence type="ECO:0000259" key="9">
    <source>
        <dbReference type="PROSITE" id="PS50125"/>
    </source>
</evidence>
<dbReference type="InterPro" id="IPR050401">
    <property type="entry name" value="Cyclic_nucleotide_synthase"/>
</dbReference>
<name>A0A845MIZ2_9PROT</name>
<dbReference type="SUPFAM" id="SSF55073">
    <property type="entry name" value="Nucleotide cyclase"/>
    <property type="match status" value="1"/>
</dbReference>
<dbReference type="GO" id="GO:0000166">
    <property type="term" value="F:nucleotide binding"/>
    <property type="evidence" value="ECO:0007669"/>
    <property type="project" value="UniProtKB-KW"/>
</dbReference>
<dbReference type="RefSeq" id="WP_161340229.1">
    <property type="nucleotide sequence ID" value="NZ_JBHSDG010000003.1"/>
</dbReference>
<evidence type="ECO:0000313" key="11">
    <source>
        <dbReference type="Proteomes" id="UP000445696"/>
    </source>
</evidence>
<dbReference type="InterPro" id="IPR029787">
    <property type="entry name" value="Nucleotide_cyclase"/>
</dbReference>
<dbReference type="InterPro" id="IPR001054">
    <property type="entry name" value="A/G_cyclase"/>
</dbReference>
<feature type="region of interest" description="Disordered" evidence="7">
    <location>
        <begin position="1"/>
        <end position="20"/>
    </location>
</feature>
<feature type="transmembrane region" description="Helical" evidence="8">
    <location>
        <begin position="103"/>
        <end position="123"/>
    </location>
</feature>
<dbReference type="Gene3D" id="3.30.70.1230">
    <property type="entry name" value="Nucleotide cyclase"/>
    <property type="match status" value="1"/>
</dbReference>
<proteinExistence type="predicted"/>
<dbReference type="AlphaFoldDB" id="A0A845MIZ2"/>
<keyword evidence="4 8" id="KW-1133">Transmembrane helix</keyword>
<feature type="transmembrane region" description="Helical" evidence="8">
    <location>
        <begin position="130"/>
        <end position="147"/>
    </location>
</feature>
<dbReference type="GO" id="GO:0004016">
    <property type="term" value="F:adenylate cyclase activity"/>
    <property type="evidence" value="ECO:0007669"/>
    <property type="project" value="UniProtKB-ARBA"/>
</dbReference>
<evidence type="ECO:0000313" key="10">
    <source>
        <dbReference type="EMBL" id="MZR23799.1"/>
    </source>
</evidence>
<dbReference type="OrthoDB" id="315417at2"/>
<feature type="transmembrane region" description="Helical" evidence="8">
    <location>
        <begin position="26"/>
        <end position="48"/>
    </location>
</feature>
<keyword evidence="11" id="KW-1185">Reference proteome</keyword>
<evidence type="ECO:0000256" key="3">
    <source>
        <dbReference type="ARBA" id="ARBA00022741"/>
    </source>
</evidence>
<keyword evidence="5 8" id="KW-0472">Membrane</keyword>
<feature type="domain" description="Guanylate cyclase" evidence="9">
    <location>
        <begin position="232"/>
        <end position="359"/>
    </location>
</feature>
<evidence type="ECO:0000256" key="5">
    <source>
        <dbReference type="ARBA" id="ARBA00023136"/>
    </source>
</evidence>
<evidence type="ECO:0000256" key="7">
    <source>
        <dbReference type="SAM" id="MobiDB-lite"/>
    </source>
</evidence>
<sequence>MQRQLETPLKKSPPEPSENTDLSHRLLVLSALMMAIAAVFWGGLYAYFGEFRAAAIPWGYSVISFIFLLLFRHEHGFVLLRTSQLLLSLLLPFLLMWELGGFINSSAVVIWSLTSPMGALVFANRRVATWWFIAFILLVIIGAAISFGDGTIDNRLPPALIVILFVMNLSGVSIVAFVLLVYFVGQKDQTFNLLAIERQRSEDLICNMLPEAIGERLKREKSPIADRLENVTILFADISGFTNYSMNRTPEEIVTLLDQVFSAFDEMASRYGLEKIKTIGDAYMVCGGLQGDPEKSAANAANFACETIAYLTAICATQYHGLNIRVGMNTGSVVAGVIGHTKFSYDIWGDAVNVAARLQQAAKPGQILLSKNTADLLGDDFTLLPQGETELKGHTPVVTYILGRRARS</sequence>
<dbReference type="CDD" id="cd07302">
    <property type="entry name" value="CHD"/>
    <property type="match status" value="1"/>
</dbReference>
<dbReference type="Pfam" id="PF00211">
    <property type="entry name" value="Guanylate_cyc"/>
    <property type="match status" value="1"/>
</dbReference>
<evidence type="ECO:0000256" key="1">
    <source>
        <dbReference type="ARBA" id="ARBA00004370"/>
    </source>
</evidence>
<dbReference type="PANTHER" id="PTHR11920:SF335">
    <property type="entry name" value="GUANYLATE CYCLASE"/>
    <property type="match status" value="1"/>
</dbReference>
<dbReference type="GO" id="GO:0016020">
    <property type="term" value="C:membrane"/>
    <property type="evidence" value="ECO:0007669"/>
    <property type="project" value="UniProtKB-SubCell"/>
</dbReference>